<dbReference type="InterPro" id="IPR050642">
    <property type="entry name" value="PDH_E1_Alpha_Subunit"/>
</dbReference>
<dbReference type="PANTHER" id="PTHR11516:SF60">
    <property type="entry name" value="PYRUVATE DEHYDROGENASE E1 COMPONENT SUBUNIT ALPHA"/>
    <property type="match status" value="1"/>
</dbReference>
<dbReference type="AlphaFoldDB" id="A0ABD3MD78"/>
<feature type="compositionally biased region" description="Basic and acidic residues" evidence="5">
    <location>
        <begin position="411"/>
        <end position="421"/>
    </location>
</feature>
<reference evidence="7 8" key="1">
    <citation type="submission" date="2024-10" db="EMBL/GenBank/DDBJ databases">
        <title>Updated reference genomes for cyclostephanoid diatoms.</title>
        <authorList>
            <person name="Roberts W.R."/>
            <person name="Alverson A.J."/>
        </authorList>
    </citation>
    <scope>NUCLEOTIDE SEQUENCE [LARGE SCALE GENOMIC DNA]</scope>
    <source>
        <strain evidence="7 8">AJA232-27</strain>
    </source>
</reference>
<dbReference type="CDD" id="cd02000">
    <property type="entry name" value="TPP_E1_PDC_ADC_BCADC"/>
    <property type="match status" value="1"/>
</dbReference>
<evidence type="ECO:0000313" key="7">
    <source>
        <dbReference type="EMBL" id="KAL3760132.1"/>
    </source>
</evidence>
<dbReference type="EMBL" id="JALLBG020000192">
    <property type="protein sequence ID" value="KAL3760132.1"/>
    <property type="molecule type" value="Genomic_DNA"/>
</dbReference>
<dbReference type="GO" id="GO:0004739">
    <property type="term" value="F:pyruvate dehydrogenase (acetyl-transferring) activity"/>
    <property type="evidence" value="ECO:0007669"/>
    <property type="project" value="UniProtKB-EC"/>
</dbReference>
<evidence type="ECO:0000256" key="5">
    <source>
        <dbReference type="SAM" id="MobiDB-lite"/>
    </source>
</evidence>
<dbReference type="FunFam" id="3.40.50.970:FF:000013">
    <property type="entry name" value="Pyruvate dehydrogenase E1 component subunit alpha"/>
    <property type="match status" value="1"/>
</dbReference>
<dbReference type="InterPro" id="IPR029061">
    <property type="entry name" value="THDP-binding"/>
</dbReference>
<dbReference type="PANTHER" id="PTHR11516">
    <property type="entry name" value="PYRUVATE DEHYDROGENASE E1 COMPONENT, ALPHA SUBUNIT BACTERIAL AND ORGANELLAR"/>
    <property type="match status" value="1"/>
</dbReference>
<evidence type="ECO:0000256" key="4">
    <source>
        <dbReference type="ARBA" id="ARBA00023052"/>
    </source>
</evidence>
<organism evidence="7 8">
    <name type="scientific">Discostella pseudostelligera</name>
    <dbReference type="NCBI Taxonomy" id="259834"/>
    <lineage>
        <taxon>Eukaryota</taxon>
        <taxon>Sar</taxon>
        <taxon>Stramenopiles</taxon>
        <taxon>Ochrophyta</taxon>
        <taxon>Bacillariophyta</taxon>
        <taxon>Coscinodiscophyceae</taxon>
        <taxon>Thalassiosirophycidae</taxon>
        <taxon>Stephanodiscales</taxon>
        <taxon>Stephanodiscaceae</taxon>
        <taxon>Discostella</taxon>
    </lineage>
</organism>
<evidence type="ECO:0000256" key="3">
    <source>
        <dbReference type="ARBA" id="ARBA00023002"/>
    </source>
</evidence>
<dbReference type="EC" id="1.2.4.1" evidence="2"/>
<feature type="domain" description="Dehydrogenase E1 component" evidence="6">
    <location>
        <begin position="87"/>
        <end position="386"/>
    </location>
</feature>
<proteinExistence type="predicted"/>
<keyword evidence="3" id="KW-0560">Oxidoreductase</keyword>
<dbReference type="Gene3D" id="3.40.50.970">
    <property type="match status" value="1"/>
</dbReference>
<dbReference type="Pfam" id="PF00676">
    <property type="entry name" value="E1_dh"/>
    <property type="match status" value="1"/>
</dbReference>
<accession>A0ABD3MD78</accession>
<name>A0ABD3MD78_9STRA</name>
<evidence type="ECO:0000256" key="2">
    <source>
        <dbReference type="ARBA" id="ARBA00012281"/>
    </source>
</evidence>
<evidence type="ECO:0000259" key="6">
    <source>
        <dbReference type="Pfam" id="PF00676"/>
    </source>
</evidence>
<dbReference type="SUPFAM" id="SSF52518">
    <property type="entry name" value="Thiamin diphosphate-binding fold (THDP-binding)"/>
    <property type="match status" value="1"/>
</dbReference>
<keyword evidence="4" id="KW-0786">Thiamine pyrophosphate</keyword>
<comment type="cofactor">
    <cofactor evidence="1">
        <name>thiamine diphosphate</name>
        <dbReference type="ChEBI" id="CHEBI:58937"/>
    </cofactor>
</comment>
<evidence type="ECO:0000256" key="1">
    <source>
        <dbReference type="ARBA" id="ARBA00001964"/>
    </source>
</evidence>
<dbReference type="InterPro" id="IPR001017">
    <property type="entry name" value="DH_E1"/>
</dbReference>
<evidence type="ECO:0000313" key="8">
    <source>
        <dbReference type="Proteomes" id="UP001530293"/>
    </source>
</evidence>
<protein>
    <recommendedName>
        <fullName evidence="2">pyruvate dehydrogenase (acetyl-transferring)</fullName>
        <ecNumber evidence="2">1.2.4.1</ecNumber>
    </recommendedName>
</protein>
<gene>
    <name evidence="7" type="ORF">ACHAWU_002203</name>
</gene>
<dbReference type="Proteomes" id="UP001530293">
    <property type="component" value="Unassembled WGS sequence"/>
</dbReference>
<feature type="region of interest" description="Disordered" evidence="5">
    <location>
        <begin position="402"/>
        <end position="421"/>
    </location>
</feature>
<sequence>MFATKAASLLLRRSAASASSSMAAVRGAGSVGSGIAANNLRFLSSSSTNSTATFDLTGSFETYNLETSPNNTIDMTKEELLSHFELMYTMRRMEITCDNEYKARAIRGFCHLYDGQEAVATGINAAFEPEDSWITSYRCHCTALARGGSVASVLGELFGNVDGQTKGKGGSMHFYNKAHNFYGGQGIVGAQVPVGLGLAFANHYNATPGKPMQVAIACYGDGAANQGQIWESANMASLWNLPMIFCIENNHYGMGTSMDRHSSHSDYYKMGNHIPGLRIDGMNVLAVKEGMRFVKEFVGGGNGPMYVEMMTYRYHGHSMSDPGTTYRNREEIALTRSTRDPLEFVKRTLIDAGFADAEQIKEIEKNIRKDVAAQVMKAKASPKPSIEPHLFEYVFTSNGGKEQNEFPPHIRMPDFQKSKYY</sequence>
<keyword evidence="8" id="KW-1185">Reference proteome</keyword>
<comment type="caution">
    <text evidence="7">The sequence shown here is derived from an EMBL/GenBank/DDBJ whole genome shotgun (WGS) entry which is preliminary data.</text>
</comment>